<dbReference type="InterPro" id="IPR022947">
    <property type="entry name" value="Ribosomal_eL18_arc"/>
</dbReference>
<dbReference type="Proteomes" id="UP000789941">
    <property type="component" value="Unassembled WGS sequence"/>
</dbReference>
<dbReference type="PROSITE" id="PS00475">
    <property type="entry name" value="RIBOSOMAL_L15"/>
    <property type="match status" value="1"/>
</dbReference>
<dbReference type="PANTHER" id="PTHR10934:SF2">
    <property type="entry name" value="LARGE RIBOSOMAL SUBUNIT PROTEIN EL18"/>
    <property type="match status" value="1"/>
</dbReference>
<comment type="similarity">
    <text evidence="1 4">Belongs to the eukaryotic ribosomal protein eL18 family.</text>
</comment>
<evidence type="ECO:0000256" key="1">
    <source>
        <dbReference type="ARBA" id="ARBA00006815"/>
    </source>
</evidence>
<dbReference type="AlphaFoldDB" id="A0A5E4LMU4"/>
<evidence type="ECO:0000313" key="6">
    <source>
        <dbReference type="EMBL" id="VVC03335.1"/>
    </source>
</evidence>
<evidence type="ECO:0000313" key="7">
    <source>
        <dbReference type="Proteomes" id="UP000789941"/>
    </source>
</evidence>
<reference evidence="6 7" key="1">
    <citation type="submission" date="2019-08" db="EMBL/GenBank/DDBJ databases">
        <authorList>
            <person name="Vazquez-Campos X."/>
        </authorList>
    </citation>
    <scope>NUCLEOTIDE SEQUENCE [LARGE SCALE GENOMIC DNA]</scope>
    <source>
        <strain evidence="6">LFW-283_2</strain>
    </source>
</reference>
<evidence type="ECO:0000259" key="5">
    <source>
        <dbReference type="Pfam" id="PF17135"/>
    </source>
</evidence>
<dbReference type="GO" id="GO:0006412">
    <property type="term" value="P:translation"/>
    <property type="evidence" value="ECO:0007669"/>
    <property type="project" value="UniProtKB-UniRule"/>
</dbReference>
<name>A0A5E4LMU4_9ARCH</name>
<keyword evidence="3 4" id="KW-0687">Ribonucleoprotein</keyword>
<accession>A0A5E4LMU4</accession>
<sequence length="115" mass="12667">MKHEKDNQLLRSLIGDLLKTEKPLWIKVAYELSKPRRKRIEVNLSKIDAFANDDETILVPGKVLGSGNVSKKVTVAAFSFSESAKQLISMAGGKAMTIESLRKTNPEGKGVTIIK</sequence>
<comment type="caution">
    <text evidence="6">The sequence shown here is derived from an EMBL/GenBank/DDBJ whole genome shotgun (WGS) entry which is preliminary data.</text>
</comment>
<dbReference type="PANTHER" id="PTHR10934">
    <property type="entry name" value="60S RIBOSOMAL PROTEIN L18"/>
    <property type="match status" value="1"/>
</dbReference>
<dbReference type="InterPro" id="IPR001196">
    <property type="entry name" value="Ribosomal_uL15_CS"/>
</dbReference>
<dbReference type="InterPro" id="IPR000039">
    <property type="entry name" value="Ribosomal_eL18"/>
</dbReference>
<gene>
    <name evidence="4" type="primary">rpl18e</name>
    <name evidence="6" type="ORF">LFW2832_00297</name>
</gene>
<protein>
    <recommendedName>
        <fullName evidence="4">Large ribosomal subunit protein eL18</fullName>
    </recommendedName>
</protein>
<dbReference type="SUPFAM" id="SSF52080">
    <property type="entry name" value="Ribosomal proteins L15p and L18e"/>
    <property type="match status" value="1"/>
</dbReference>
<evidence type="ECO:0000256" key="2">
    <source>
        <dbReference type="ARBA" id="ARBA00022980"/>
    </source>
</evidence>
<feature type="domain" description="Large ribosomal subunit protein uL15/eL18" evidence="5">
    <location>
        <begin position="20"/>
        <end position="114"/>
    </location>
</feature>
<proteinExistence type="inferred from homology"/>
<dbReference type="EMBL" id="CABMJJ010000007">
    <property type="protein sequence ID" value="VVC03335.1"/>
    <property type="molecule type" value="Genomic_DNA"/>
</dbReference>
<keyword evidence="2 4" id="KW-0689">Ribosomal protein</keyword>
<dbReference type="Pfam" id="PF17135">
    <property type="entry name" value="Ribosomal_L18"/>
    <property type="match status" value="1"/>
</dbReference>
<dbReference type="InterPro" id="IPR036227">
    <property type="entry name" value="Ribosomal_uL15/eL18_sf"/>
</dbReference>
<dbReference type="HAMAP" id="MF_00329">
    <property type="entry name" value="Ribosomal_eL18"/>
    <property type="match status" value="1"/>
</dbReference>
<evidence type="ECO:0000256" key="4">
    <source>
        <dbReference type="HAMAP-Rule" id="MF_00329"/>
    </source>
</evidence>
<dbReference type="GO" id="GO:0003723">
    <property type="term" value="F:RNA binding"/>
    <property type="evidence" value="ECO:0007669"/>
    <property type="project" value="TreeGrafter"/>
</dbReference>
<dbReference type="GO" id="GO:0022625">
    <property type="term" value="C:cytosolic large ribosomal subunit"/>
    <property type="evidence" value="ECO:0007669"/>
    <property type="project" value="TreeGrafter"/>
</dbReference>
<dbReference type="GO" id="GO:0003735">
    <property type="term" value="F:structural constituent of ribosome"/>
    <property type="evidence" value="ECO:0007669"/>
    <property type="project" value="InterPro"/>
</dbReference>
<organism evidence="6 7">
    <name type="scientific">Candidatus Bilamarchaeum dharawalense</name>
    <dbReference type="NCBI Taxonomy" id="2885759"/>
    <lineage>
        <taxon>Archaea</taxon>
        <taxon>Candidatus Micrarchaeota</taxon>
        <taxon>Candidatus Micrarchaeia</taxon>
        <taxon>Candidatus Anstonellales</taxon>
        <taxon>Candidatus Bilamarchaeaceae</taxon>
        <taxon>Candidatus Bilamarchaeum</taxon>
    </lineage>
</organism>
<dbReference type="InterPro" id="IPR021131">
    <property type="entry name" value="Ribosomal_uL15/eL18"/>
</dbReference>
<dbReference type="Gene3D" id="3.100.10.10">
    <property type="match status" value="1"/>
</dbReference>
<dbReference type="NCBIfam" id="NF003079">
    <property type="entry name" value="PRK04005.1"/>
    <property type="match status" value="1"/>
</dbReference>
<evidence type="ECO:0000256" key="3">
    <source>
        <dbReference type="ARBA" id="ARBA00023274"/>
    </source>
</evidence>